<reference evidence="1" key="1">
    <citation type="journal article" date="2023" name="G3 (Bethesda)">
        <title>A reference genome for the long-term kleptoplast-retaining sea slug Elysia crispata morphotype clarki.</title>
        <authorList>
            <person name="Eastman K.E."/>
            <person name="Pendleton A.L."/>
            <person name="Shaikh M.A."/>
            <person name="Suttiyut T."/>
            <person name="Ogas R."/>
            <person name="Tomko P."/>
            <person name="Gavelis G."/>
            <person name="Widhalm J.R."/>
            <person name="Wisecaver J.H."/>
        </authorList>
    </citation>
    <scope>NUCLEOTIDE SEQUENCE</scope>
    <source>
        <strain evidence="1">ECLA1</strain>
    </source>
</reference>
<dbReference type="AlphaFoldDB" id="A0AAE1CRU5"/>
<organism evidence="1 2">
    <name type="scientific">Elysia crispata</name>
    <name type="common">lettuce slug</name>
    <dbReference type="NCBI Taxonomy" id="231223"/>
    <lineage>
        <taxon>Eukaryota</taxon>
        <taxon>Metazoa</taxon>
        <taxon>Spiralia</taxon>
        <taxon>Lophotrochozoa</taxon>
        <taxon>Mollusca</taxon>
        <taxon>Gastropoda</taxon>
        <taxon>Heterobranchia</taxon>
        <taxon>Euthyneura</taxon>
        <taxon>Panpulmonata</taxon>
        <taxon>Sacoglossa</taxon>
        <taxon>Placobranchoidea</taxon>
        <taxon>Plakobranchidae</taxon>
        <taxon>Elysia</taxon>
    </lineage>
</organism>
<dbReference type="Proteomes" id="UP001283361">
    <property type="component" value="Unassembled WGS sequence"/>
</dbReference>
<gene>
    <name evidence="1" type="ORF">RRG08_013582</name>
</gene>
<name>A0AAE1CRU5_9GAST</name>
<proteinExistence type="predicted"/>
<dbReference type="EMBL" id="JAWDGP010007084">
    <property type="protein sequence ID" value="KAK3730287.1"/>
    <property type="molecule type" value="Genomic_DNA"/>
</dbReference>
<evidence type="ECO:0000313" key="1">
    <source>
        <dbReference type="EMBL" id="KAK3730287.1"/>
    </source>
</evidence>
<protein>
    <submittedName>
        <fullName evidence="1">Uncharacterized protein</fullName>
    </submittedName>
</protein>
<keyword evidence="2" id="KW-1185">Reference proteome</keyword>
<accession>A0AAE1CRU5</accession>
<sequence>MGWMGPVALPRRARISLVSPVGDIGVSSSQLYRAGRESAWYHLWVTLGSHLLSSTAQGENQPGITCG</sequence>
<comment type="caution">
    <text evidence="1">The sequence shown here is derived from an EMBL/GenBank/DDBJ whole genome shotgun (WGS) entry which is preliminary data.</text>
</comment>
<evidence type="ECO:0000313" key="2">
    <source>
        <dbReference type="Proteomes" id="UP001283361"/>
    </source>
</evidence>